<comment type="caution">
    <text evidence="1">The sequence shown here is derived from an EMBL/GenBank/DDBJ whole genome shotgun (WGS) entry which is preliminary data.</text>
</comment>
<dbReference type="EMBL" id="JABSTQ010011328">
    <property type="protein sequence ID" value="KAG0412750.1"/>
    <property type="molecule type" value="Genomic_DNA"/>
</dbReference>
<gene>
    <name evidence="1" type="ORF">HPB47_010142</name>
</gene>
<evidence type="ECO:0000313" key="1">
    <source>
        <dbReference type="EMBL" id="KAG0412750.1"/>
    </source>
</evidence>
<organism evidence="1 2">
    <name type="scientific">Ixodes persulcatus</name>
    <name type="common">Taiga tick</name>
    <dbReference type="NCBI Taxonomy" id="34615"/>
    <lineage>
        <taxon>Eukaryota</taxon>
        <taxon>Metazoa</taxon>
        <taxon>Ecdysozoa</taxon>
        <taxon>Arthropoda</taxon>
        <taxon>Chelicerata</taxon>
        <taxon>Arachnida</taxon>
        <taxon>Acari</taxon>
        <taxon>Parasitiformes</taxon>
        <taxon>Ixodida</taxon>
        <taxon>Ixodoidea</taxon>
        <taxon>Ixodidae</taxon>
        <taxon>Ixodinae</taxon>
        <taxon>Ixodes</taxon>
    </lineage>
</organism>
<proteinExistence type="predicted"/>
<sequence>MRNLDAKSVAGSQLLNGIIKAAGVHATTAHLEDSFRINRRSNTVSVLTDNSERARKYAEIKDFTNHGKKVEVYGHGTTPGRFRRIVVPRLLDPAEDVNEAEMLEHLIRCNPHTTIINAKRMGRSPSVLITLGTQESPGYVKFLCGLFPFHDYLETKQACTSCWKLGHRVDACPTPNTGRCPNCGDIHSHPARVKGVRTEYDCTPRCLICNGQHYTGSRDCKQRYKAIHEPETPVKKAIPKEEYFVALTPQADKTKATTDQAKNYSQALRKQGGGGGGAKRPMEQNPLQTEIEAFRKAIREERTVLEKKWREEKEALQREILDLGRQLQRATGAPRRRDPRTASVSSETSMPPPPTPQVEQENMQVEERTTRKIGQRTESECTDASAVTDSEGPKARRVESNPASNALLESLAKAVRDMQESTTRSITAFQSTLTAFDERLHKIEEYIGLLQQSVKNQMNPKPATQNGK</sequence>
<protein>
    <submittedName>
        <fullName evidence="1">Uncharacterized protein</fullName>
    </submittedName>
</protein>
<evidence type="ECO:0000313" key="2">
    <source>
        <dbReference type="Proteomes" id="UP000805193"/>
    </source>
</evidence>
<name>A0AC60P030_IXOPE</name>
<dbReference type="Proteomes" id="UP000805193">
    <property type="component" value="Unassembled WGS sequence"/>
</dbReference>
<reference evidence="1 2" key="1">
    <citation type="journal article" date="2020" name="Cell">
        <title>Large-Scale Comparative Analyses of Tick Genomes Elucidate Their Genetic Diversity and Vector Capacities.</title>
        <authorList>
            <consortium name="Tick Genome and Microbiome Consortium (TIGMIC)"/>
            <person name="Jia N."/>
            <person name="Wang J."/>
            <person name="Shi W."/>
            <person name="Du L."/>
            <person name="Sun Y."/>
            <person name="Zhan W."/>
            <person name="Jiang J.F."/>
            <person name="Wang Q."/>
            <person name="Zhang B."/>
            <person name="Ji P."/>
            <person name="Bell-Sakyi L."/>
            <person name="Cui X.M."/>
            <person name="Yuan T.T."/>
            <person name="Jiang B.G."/>
            <person name="Yang W.F."/>
            <person name="Lam T.T."/>
            <person name="Chang Q.C."/>
            <person name="Ding S.J."/>
            <person name="Wang X.J."/>
            <person name="Zhu J.G."/>
            <person name="Ruan X.D."/>
            <person name="Zhao L."/>
            <person name="Wei J.T."/>
            <person name="Ye R.Z."/>
            <person name="Que T.C."/>
            <person name="Du C.H."/>
            <person name="Zhou Y.H."/>
            <person name="Cheng J.X."/>
            <person name="Dai P.F."/>
            <person name="Guo W.B."/>
            <person name="Han X.H."/>
            <person name="Huang E.J."/>
            <person name="Li L.F."/>
            <person name="Wei W."/>
            <person name="Gao Y.C."/>
            <person name="Liu J.Z."/>
            <person name="Shao H.Z."/>
            <person name="Wang X."/>
            <person name="Wang C.C."/>
            <person name="Yang T.C."/>
            <person name="Huo Q.B."/>
            <person name="Li W."/>
            <person name="Chen H.Y."/>
            <person name="Chen S.E."/>
            <person name="Zhou L.G."/>
            <person name="Ni X.B."/>
            <person name="Tian J.H."/>
            <person name="Sheng Y."/>
            <person name="Liu T."/>
            <person name="Pan Y.S."/>
            <person name="Xia L.Y."/>
            <person name="Li J."/>
            <person name="Zhao F."/>
            <person name="Cao W.C."/>
        </authorList>
    </citation>
    <scope>NUCLEOTIDE SEQUENCE [LARGE SCALE GENOMIC DNA]</scope>
    <source>
        <strain evidence="1">Iper-2018</strain>
    </source>
</reference>
<accession>A0AC60P030</accession>
<keyword evidence="2" id="KW-1185">Reference proteome</keyword>